<dbReference type="PANTHER" id="PTHR39210">
    <property type="entry name" value="HEPARIN-SULFATE LYASE"/>
    <property type="match status" value="1"/>
</dbReference>
<comment type="subcellular location">
    <subcellularLocation>
        <location evidence="1">Periplasm</location>
    </subcellularLocation>
</comment>
<dbReference type="Pfam" id="PF07940">
    <property type="entry name" value="Hepar_II_III_C"/>
    <property type="match status" value="1"/>
</dbReference>
<reference evidence="6" key="1">
    <citation type="submission" date="2020-10" db="EMBL/GenBank/DDBJ databases">
        <authorList>
            <person name="Gilroy R."/>
        </authorList>
    </citation>
    <scope>NUCLEOTIDE SEQUENCE</scope>
    <source>
        <strain evidence="6">CHK183-6373</strain>
    </source>
</reference>
<evidence type="ECO:0000256" key="1">
    <source>
        <dbReference type="ARBA" id="ARBA00004418"/>
    </source>
</evidence>
<accession>A0A9D1PA38</accession>
<dbReference type="SUPFAM" id="SSF48230">
    <property type="entry name" value="Chondroitin AC/alginate lyase"/>
    <property type="match status" value="1"/>
</dbReference>
<dbReference type="AlphaFoldDB" id="A0A9D1PA38"/>
<dbReference type="InterPro" id="IPR012480">
    <property type="entry name" value="Hepar_II_III_C"/>
</dbReference>
<dbReference type="Gene3D" id="1.50.10.100">
    <property type="entry name" value="Chondroitin AC/alginate lyase"/>
    <property type="match status" value="1"/>
</dbReference>
<evidence type="ECO:0000313" key="6">
    <source>
        <dbReference type="EMBL" id="HIV29249.1"/>
    </source>
</evidence>
<proteinExistence type="predicted"/>
<keyword evidence="2" id="KW-0732">Signal</keyword>
<dbReference type="Proteomes" id="UP000886884">
    <property type="component" value="Unassembled WGS sequence"/>
</dbReference>
<name>A0A9D1PA38_9FIRM</name>
<protein>
    <submittedName>
        <fullName evidence="6">Heparinase II/III family protein</fullName>
    </submittedName>
</protein>
<organism evidence="6 7">
    <name type="scientific">Candidatus Ornithocaccomicrobium faecavium</name>
    <dbReference type="NCBI Taxonomy" id="2840890"/>
    <lineage>
        <taxon>Bacteria</taxon>
        <taxon>Bacillati</taxon>
        <taxon>Bacillota</taxon>
        <taxon>Clostridia</taxon>
        <taxon>Candidatus Ornithocaccomicrobium</taxon>
    </lineage>
</organism>
<dbReference type="PANTHER" id="PTHR39210:SF1">
    <property type="entry name" value="HEPARIN-SULFATE LYASE"/>
    <property type="match status" value="1"/>
</dbReference>
<keyword evidence="4" id="KW-0456">Lyase</keyword>
<feature type="domain" description="Heparinase II/III-like C-terminal" evidence="5">
    <location>
        <begin position="374"/>
        <end position="532"/>
    </location>
</feature>
<dbReference type="GO" id="GO:0042597">
    <property type="term" value="C:periplasmic space"/>
    <property type="evidence" value="ECO:0007669"/>
    <property type="project" value="UniProtKB-SubCell"/>
</dbReference>
<reference evidence="6" key="2">
    <citation type="journal article" date="2021" name="PeerJ">
        <title>Extensive microbial diversity within the chicken gut microbiome revealed by metagenomics and culture.</title>
        <authorList>
            <person name="Gilroy R."/>
            <person name="Ravi A."/>
            <person name="Getino M."/>
            <person name="Pursley I."/>
            <person name="Horton D.L."/>
            <person name="Alikhan N.F."/>
            <person name="Baker D."/>
            <person name="Gharbi K."/>
            <person name="Hall N."/>
            <person name="Watson M."/>
            <person name="Adriaenssens E.M."/>
            <person name="Foster-Nyarko E."/>
            <person name="Jarju S."/>
            <person name="Secka A."/>
            <person name="Antonio M."/>
            <person name="Oren A."/>
            <person name="Chaudhuri R.R."/>
            <person name="La Ragione R."/>
            <person name="Hildebrand F."/>
            <person name="Pallen M.J."/>
        </authorList>
    </citation>
    <scope>NUCLEOTIDE SEQUENCE</scope>
    <source>
        <strain evidence="6">CHK183-6373</strain>
    </source>
</reference>
<dbReference type="Gene3D" id="2.70.98.70">
    <property type="match status" value="1"/>
</dbReference>
<comment type="caution">
    <text evidence="6">The sequence shown here is derived from an EMBL/GenBank/DDBJ whole genome shotgun (WGS) entry which is preliminary data.</text>
</comment>
<evidence type="ECO:0000256" key="4">
    <source>
        <dbReference type="ARBA" id="ARBA00023239"/>
    </source>
</evidence>
<gene>
    <name evidence="6" type="ORF">IAA64_14920</name>
</gene>
<dbReference type="InterPro" id="IPR008929">
    <property type="entry name" value="Chondroitin_lyas"/>
</dbReference>
<keyword evidence="3" id="KW-0574">Periplasm</keyword>
<evidence type="ECO:0000313" key="7">
    <source>
        <dbReference type="Proteomes" id="UP000886884"/>
    </source>
</evidence>
<evidence type="ECO:0000256" key="3">
    <source>
        <dbReference type="ARBA" id="ARBA00022764"/>
    </source>
</evidence>
<evidence type="ECO:0000259" key="5">
    <source>
        <dbReference type="Pfam" id="PF07940"/>
    </source>
</evidence>
<dbReference type="GO" id="GO:0016829">
    <property type="term" value="F:lyase activity"/>
    <property type="evidence" value="ECO:0007669"/>
    <property type="project" value="UniProtKB-KW"/>
</dbReference>
<evidence type="ECO:0000256" key="2">
    <source>
        <dbReference type="ARBA" id="ARBA00022729"/>
    </source>
</evidence>
<dbReference type="EMBL" id="DVOT01000262">
    <property type="protein sequence ID" value="HIV29249.1"/>
    <property type="molecule type" value="Genomic_DNA"/>
</dbReference>
<sequence length="667" mass="74498">MILFTEEKLCQLRKVVAENPGLLQGLRKSCETVLRYGARIPETGIATWGHYFACPEDSTPLTFDYAKDHDFVCPTCQRIYNGEPYLGAWWRSVNGTNSATCANAALVWALTQEKPYQAVSASILLGYADHYKNYELHGGIPYNKPGRMNAQALDEAGTFQQFAMAYDLIGDSLSAAEREHIERDLLELGAQALLENRTEQLHNHEVIIGAGLGMVGIALGREDYIRHALEDKYGLRYQLEHGLLQDGMWFENTFHYHFYGLLNFFAYEKMARNTPYSLLSEGLYRKMLLFPLRALQPDGCFPPLGDGGAPISEANVAFHYEFGYGAYGDRAFAQLLNAAYAQRPRNLLDAQLWGAPSIEDAPPLALADYHDDCASGLTILRGSEQKQYLLFRHGKFGGEHDHYDKLGLHYMAGKHPVMPDLSTVYYGAPMHYDYYKNTFTHNTVCINAQNQPPCDGRTVRFERRGEETLVEGHADWLSPLAELDSFTICQWDEAAYRGVVMRRTILFTDAFFLEAFRVRGAAGRTVDWIVHPVGECSEEPGAYTPVVLGDCTPARYFKQAHGRRAEGVVVSRWRSQAGTFALYSACSAPSSVIYAQGPSNPSSETLTYFIRRVDDCADIVFANLFALAEGEEKIGAVDIAIEGGTVTFGFDNGGQRCMRTLTVGEEI</sequence>